<gene>
    <name evidence="5" type="ORF">SAMN04490209_2851</name>
</gene>
<feature type="region of interest" description="Disordered" evidence="2">
    <location>
        <begin position="1513"/>
        <end position="1532"/>
    </location>
</feature>
<dbReference type="Pfam" id="PF05593">
    <property type="entry name" value="RHS_repeat"/>
    <property type="match status" value="3"/>
</dbReference>
<reference evidence="5 6" key="1">
    <citation type="submission" date="2016-10" db="EMBL/GenBank/DDBJ databases">
        <authorList>
            <person name="Varghese N."/>
            <person name="Submissions S."/>
        </authorList>
    </citation>
    <scope>NUCLEOTIDE SEQUENCE [LARGE SCALE GENOMIC DNA]</scope>
    <source>
        <strain evidence="5 6">BS2777</strain>
    </source>
</reference>
<dbReference type="InterPro" id="IPR006530">
    <property type="entry name" value="YD"/>
</dbReference>
<evidence type="ECO:0000313" key="5">
    <source>
        <dbReference type="EMBL" id="SDV08017.1"/>
    </source>
</evidence>
<dbReference type="PANTHER" id="PTHR32305:SF15">
    <property type="entry name" value="PROTEIN RHSA-RELATED"/>
    <property type="match status" value="1"/>
</dbReference>
<feature type="domain" description="Teneurin-like YD-shell" evidence="4">
    <location>
        <begin position="1112"/>
        <end position="1404"/>
    </location>
</feature>
<proteinExistence type="predicted"/>
<evidence type="ECO:0000256" key="1">
    <source>
        <dbReference type="ARBA" id="ARBA00022737"/>
    </source>
</evidence>
<dbReference type="RefSeq" id="WP_083377886.1">
    <property type="nucleotide sequence ID" value="NZ_BAAAEG010000001.1"/>
</dbReference>
<dbReference type="InterPro" id="IPR031325">
    <property type="entry name" value="RHS_repeat"/>
</dbReference>
<feature type="compositionally biased region" description="Polar residues" evidence="2">
    <location>
        <begin position="1519"/>
        <end position="1532"/>
    </location>
</feature>
<dbReference type="InterPro" id="IPR045351">
    <property type="entry name" value="DUF6531"/>
</dbReference>
<name>A0AAE8HD13_9PSED</name>
<dbReference type="Pfam" id="PF20148">
    <property type="entry name" value="DUF6531"/>
    <property type="match status" value="1"/>
</dbReference>
<dbReference type="InterPro" id="IPR050708">
    <property type="entry name" value="T6SS_VgrG/RHS"/>
</dbReference>
<sequence length="1621" mass="183432">MIGATSQTIGFLVLAALDAKTRDVESVLRDFRGCLNSYDAWAESVLSFSALNIEQVFKAGDEAERVAPINRSLFPSSAVATCRADGTLTLVHRFQSSRFVPIGDTPVILQRIDADGTLLGEPIHKTIGPSGILELKECERNQRYRIHFYPNVSAAHFKALYASYQAVITPLEAWLRSEWSDTFEPLWQGYSEANFLKRYLSLHAAYARGFGEALYSLWDNLKQLFQWLSDPVAHAEQWLRYLSQAEFDQLLALGADAIATGLLMLSDEPLLFIYLAAMVSWMRLLPPPYMNELLGEVTGEVLINLLLIWATAGMGVAVRLGAQVLGRIKSRRARQWLEHLAEQFGKVRVEEHAEAAKPVLLSRQTTAINTIPVGPLKAGDQWVSNPVTAARNKTQQTVLVRQEPVDDVPVSGKNPNGEAAASADKTITNGCPVSMVTGEELLTLTDGTLDGVLPFEWTRLYRTSAVEVDVGLGVGWSHGLAQRLLVSGDSVVWTDHENRSISFPMPTVARPAITNSLAEAAIYLGASPDELVLAQASRFYYFRDGVLTAISDAYDNRLRIFRDVLGRIERVDNGVGRSLFLRYGSGRIVAVDYQIQRAEGRGPYVWTTEQNVVSYAYDDLGRLVSATNAVGESEVYRYDEQHVIVERGLAGGASFFWAWERSGKAARCVRHWASFSQMDTRYVWGDDGQVTVHNADGSQEIYVHDDRARLVQRIDPDGAQYFKSYDAQGRLTVEQDPLGAVTAYQYDEAGRLVALFPGEDEPTTYEHDHGFVRVVRRGEAVWKYERNDQGDITRSIDPDGHVTDYSYNKHGQLTGVWYPDHSCHRLMWNERGQLVEEQLPNGGIRRYRYDDLGREVAREDEHGALTQYQWDAVDRLTRLTLPGGATREYSYNPYGKITAERDELGHVTRYDYADGLHLISRRLNADGTQVQYRYDNARLLLTEIENEVGETYRLNYHPNGLIQQEVGFDGQRTAYVYDLNGNLQEKTEHGDDGSQLVTRYERDHAGRLVRKTLPDGNNVDYAYDRQGNLLSVDDGHWALAYEYDRQNRLTAEHQGWGTLRYGYDACGQLKHLRLPDNNRVAFNRDKGGHLATVELNGKTLTSHLFNAGLEHQRQQGQLLSHYHYDDQQRLHAHAVTHQSHPLLQRQYDYDRAGNLTRLLDTRKGEHHYRYDPLQRLTRADHSHDVQERFAHNPAGNLLMQNRPGPDIVAGNRLLIQGDRHYTYDAFGNLTQERRGKGQQLVTEYRYDSQHRLIEIAQPNGQTASYRYDPFGRRISKTVDDLTTEFFWQGDTLIAEHQAGRHRSYLYEPDSFRPLALLEGFGPKETQPYHYQLDHLGTPQELTTPEGDIAWSAHYRAYGEIARLDVGKLDNPLRFQGQYFDEESGLHYNRHRYYNPDIGRYLTPDPVKLAGGINGYRYVPNPTGWVDPLGLNSCPGGAECKLNRLESPIGKARVGEQQPTLPQPTREERQARIGALSEANAKRRVLEIENEYDMHTVAKHGPQITDNALKQRAIDGTDPATGTPSTHGKGNLSSQFHSWKMQLSALNKVLTRDSLGLAPFNGMDQNRNPTLRLEMPGAGRGYRPNRTNTQNPHLNENLNWFEVKFDRNDNNRPFTAFPGEKK</sequence>
<feature type="domain" description="DUF6531" evidence="3">
    <location>
        <begin position="430"/>
        <end position="503"/>
    </location>
</feature>
<organism evidence="5 6">
    <name type="scientific">Pseudomonas rhodesiae</name>
    <dbReference type="NCBI Taxonomy" id="76760"/>
    <lineage>
        <taxon>Bacteria</taxon>
        <taxon>Pseudomonadati</taxon>
        <taxon>Pseudomonadota</taxon>
        <taxon>Gammaproteobacteria</taxon>
        <taxon>Pseudomonadales</taxon>
        <taxon>Pseudomonadaceae</taxon>
        <taxon>Pseudomonas</taxon>
    </lineage>
</organism>
<protein>
    <submittedName>
        <fullName evidence="5">RHS repeat-associated core domain-containing protein</fullName>
    </submittedName>
</protein>
<evidence type="ECO:0000256" key="2">
    <source>
        <dbReference type="SAM" id="MobiDB-lite"/>
    </source>
</evidence>
<dbReference type="NCBIfam" id="TIGR03696">
    <property type="entry name" value="Rhs_assc_core"/>
    <property type="match status" value="1"/>
</dbReference>
<keyword evidence="1" id="KW-0677">Repeat</keyword>
<feature type="region of interest" description="Disordered" evidence="2">
    <location>
        <begin position="406"/>
        <end position="429"/>
    </location>
</feature>
<evidence type="ECO:0000259" key="3">
    <source>
        <dbReference type="Pfam" id="PF20148"/>
    </source>
</evidence>
<dbReference type="Proteomes" id="UP000182085">
    <property type="component" value="Chromosome I"/>
</dbReference>
<dbReference type="EMBL" id="LT629801">
    <property type="protein sequence ID" value="SDV08017.1"/>
    <property type="molecule type" value="Genomic_DNA"/>
</dbReference>
<dbReference type="InterPro" id="IPR056823">
    <property type="entry name" value="TEN-like_YD-shell"/>
</dbReference>
<dbReference type="Pfam" id="PF25023">
    <property type="entry name" value="TEN_YD-shell"/>
    <property type="match status" value="2"/>
</dbReference>
<dbReference type="Gene3D" id="2.180.10.10">
    <property type="entry name" value="RHS repeat-associated core"/>
    <property type="match status" value="4"/>
</dbReference>
<dbReference type="NCBIfam" id="TIGR01643">
    <property type="entry name" value="YD_repeat_2x"/>
    <property type="match status" value="9"/>
</dbReference>
<keyword evidence="6" id="KW-1185">Reference proteome</keyword>
<dbReference type="InterPro" id="IPR022385">
    <property type="entry name" value="Rhs_assc_core"/>
</dbReference>
<dbReference type="PANTHER" id="PTHR32305">
    <property type="match status" value="1"/>
</dbReference>
<accession>A0AAE8HD13</accession>
<evidence type="ECO:0000259" key="4">
    <source>
        <dbReference type="Pfam" id="PF25023"/>
    </source>
</evidence>
<evidence type="ECO:0000313" key="6">
    <source>
        <dbReference type="Proteomes" id="UP000182085"/>
    </source>
</evidence>
<feature type="domain" description="Teneurin-like YD-shell" evidence="4">
    <location>
        <begin position="1001"/>
        <end position="1095"/>
    </location>
</feature>